<evidence type="ECO:0000313" key="3">
    <source>
        <dbReference type="Proteomes" id="UP001286313"/>
    </source>
</evidence>
<keyword evidence="3" id="KW-1185">Reference proteome</keyword>
<evidence type="ECO:0000256" key="1">
    <source>
        <dbReference type="SAM" id="MobiDB-lite"/>
    </source>
</evidence>
<name>A0AAE1F411_PETCI</name>
<protein>
    <submittedName>
        <fullName evidence="2">Uncharacterized protein</fullName>
    </submittedName>
</protein>
<dbReference type="Proteomes" id="UP001286313">
    <property type="component" value="Unassembled WGS sequence"/>
</dbReference>
<gene>
    <name evidence="2" type="ORF">Pcinc_028231</name>
</gene>
<reference evidence="2" key="1">
    <citation type="submission" date="2023-10" db="EMBL/GenBank/DDBJ databases">
        <title>Genome assemblies of two species of porcelain crab, Petrolisthes cinctipes and Petrolisthes manimaculis (Anomura: Porcellanidae).</title>
        <authorList>
            <person name="Angst P."/>
        </authorList>
    </citation>
    <scope>NUCLEOTIDE SEQUENCE</scope>
    <source>
        <strain evidence="2">PB745_01</strain>
        <tissue evidence="2">Gill</tissue>
    </source>
</reference>
<organism evidence="2 3">
    <name type="scientific">Petrolisthes cinctipes</name>
    <name type="common">Flat porcelain crab</name>
    <dbReference type="NCBI Taxonomy" id="88211"/>
    <lineage>
        <taxon>Eukaryota</taxon>
        <taxon>Metazoa</taxon>
        <taxon>Ecdysozoa</taxon>
        <taxon>Arthropoda</taxon>
        <taxon>Crustacea</taxon>
        <taxon>Multicrustacea</taxon>
        <taxon>Malacostraca</taxon>
        <taxon>Eumalacostraca</taxon>
        <taxon>Eucarida</taxon>
        <taxon>Decapoda</taxon>
        <taxon>Pleocyemata</taxon>
        <taxon>Anomura</taxon>
        <taxon>Galatheoidea</taxon>
        <taxon>Porcellanidae</taxon>
        <taxon>Petrolisthes</taxon>
    </lineage>
</organism>
<accession>A0AAE1F411</accession>
<dbReference type="EMBL" id="JAWQEG010003439">
    <property type="protein sequence ID" value="KAK3866223.1"/>
    <property type="molecule type" value="Genomic_DNA"/>
</dbReference>
<feature type="region of interest" description="Disordered" evidence="1">
    <location>
        <begin position="1"/>
        <end position="20"/>
    </location>
</feature>
<sequence length="93" mass="11029">MLTENEGLHRRRRRKDESATNLYYIKNLPHHSHNKQQGKDRLMHFIITCQREGQTDTTSPVRGKDRLIHFITTCQREGQTDTLHHHLSEGRTD</sequence>
<dbReference type="AlphaFoldDB" id="A0AAE1F411"/>
<comment type="caution">
    <text evidence="2">The sequence shown here is derived from an EMBL/GenBank/DDBJ whole genome shotgun (WGS) entry which is preliminary data.</text>
</comment>
<proteinExistence type="predicted"/>
<evidence type="ECO:0000313" key="2">
    <source>
        <dbReference type="EMBL" id="KAK3866223.1"/>
    </source>
</evidence>